<accession>A0A5J5LV94</accession>
<dbReference type="Pfam" id="PF20028">
    <property type="entry name" value="VMAP-C"/>
    <property type="match status" value="1"/>
</dbReference>
<dbReference type="AlphaFoldDB" id="A0A5J5LV94"/>
<feature type="region of interest" description="Disordered" evidence="1">
    <location>
        <begin position="1"/>
        <end position="24"/>
    </location>
</feature>
<evidence type="ECO:0000313" key="3">
    <source>
        <dbReference type="EMBL" id="KAB0241418.1"/>
    </source>
</evidence>
<gene>
    <name evidence="3" type="ORF">EZJ55_13430</name>
</gene>
<dbReference type="Proteomes" id="UP000325636">
    <property type="component" value="Unassembled WGS sequence"/>
</dbReference>
<dbReference type="RefSeq" id="WP_150976783.1">
    <property type="nucleotide sequence ID" value="NZ_SRLN01000012.1"/>
</dbReference>
<organism evidence="3 4">
    <name type="scientific">Microcystis aeruginosa EAWAG127a</name>
    <dbReference type="NCBI Taxonomy" id="2529855"/>
    <lineage>
        <taxon>Bacteria</taxon>
        <taxon>Bacillati</taxon>
        <taxon>Cyanobacteriota</taxon>
        <taxon>Cyanophyceae</taxon>
        <taxon>Oscillatoriophycideae</taxon>
        <taxon>Chroococcales</taxon>
        <taxon>Microcystaceae</taxon>
        <taxon>Microcystis</taxon>
    </lineage>
</organism>
<protein>
    <recommendedName>
        <fullName evidence="2">vWA-MoxR associated protein C-terminal domain-containing protein</fullName>
    </recommendedName>
</protein>
<sequence>MKKVSSQSNNSESEKFSVDTKVSIPQSSTDYQQENLLETFQENAPYTQTEIEENIPNLLEECYQKLEEIGFDQDIHLAIEWVFDDDLFSLDVDCWKFKEDEFCRQPKRIGCASFASVHIRSYRRLKRNRCLNIWKEKWDWLTKNANKMKINNYIFASQTNDRNDNDLKVMDSQEKIFGINLPTDLLRLENISYEFIIERGIPLALWSRCQNSAVNHTSDLDELIKPKKDNEENLKDGEDNVLNLENLTKSVEVKRLEATEEEPFHLGHHLCFLWENPYNYPTSKKLKL</sequence>
<dbReference type="InterPro" id="IPR045450">
    <property type="entry name" value="VMAP_C"/>
</dbReference>
<evidence type="ECO:0000313" key="4">
    <source>
        <dbReference type="Proteomes" id="UP000325636"/>
    </source>
</evidence>
<comment type="caution">
    <text evidence="3">The sequence shown here is derived from an EMBL/GenBank/DDBJ whole genome shotgun (WGS) entry which is preliminary data.</text>
</comment>
<evidence type="ECO:0000256" key="1">
    <source>
        <dbReference type="SAM" id="MobiDB-lite"/>
    </source>
</evidence>
<feature type="compositionally biased region" description="Polar residues" evidence="1">
    <location>
        <begin position="1"/>
        <end position="11"/>
    </location>
</feature>
<reference evidence="4" key="1">
    <citation type="submission" date="2019-04" db="EMBL/GenBank/DDBJ databases">
        <title>Microviridin 1777: A Toxic Chymotrypsin Inhibitor Discovered by a Metabologenomic Approach.</title>
        <authorList>
            <person name="Sieber S."/>
            <person name="Grendelmeier S.M."/>
            <person name="Harris L.A."/>
            <person name="Mitchell D.A."/>
            <person name="Gademann K."/>
        </authorList>
    </citation>
    <scope>NUCLEOTIDE SEQUENCE [LARGE SCALE GENOMIC DNA]</scope>
    <source>
        <strain evidence="4">EAWAG127a</strain>
    </source>
</reference>
<proteinExistence type="predicted"/>
<evidence type="ECO:0000259" key="2">
    <source>
        <dbReference type="Pfam" id="PF20028"/>
    </source>
</evidence>
<feature type="domain" description="vWA-MoxR associated protein C-terminal" evidence="2">
    <location>
        <begin position="46"/>
        <end position="277"/>
    </location>
</feature>
<dbReference type="EMBL" id="SRLN01000012">
    <property type="protein sequence ID" value="KAB0241418.1"/>
    <property type="molecule type" value="Genomic_DNA"/>
</dbReference>
<name>A0A5J5LV94_MICAE</name>